<reference evidence="3" key="2">
    <citation type="submission" date="2020-04" db="EMBL/GenBank/DDBJ databases">
        <authorList>
            <consortium name="NCBI Genome Project"/>
        </authorList>
    </citation>
    <scope>NUCLEOTIDE SEQUENCE</scope>
    <source>
        <strain evidence="3">CBS 304.34</strain>
    </source>
</reference>
<dbReference type="RefSeq" id="XP_033583455.1">
    <property type="nucleotide sequence ID" value="XM_033726771.1"/>
</dbReference>
<dbReference type="AlphaFoldDB" id="A0A6A6Z5W7"/>
<reference evidence="3" key="3">
    <citation type="submission" date="2025-04" db="UniProtKB">
        <authorList>
            <consortium name="RefSeq"/>
        </authorList>
    </citation>
    <scope>IDENTIFICATION</scope>
    <source>
        <strain evidence="3">CBS 304.34</strain>
    </source>
</reference>
<sequence>MCSQQSSNRPVLCIAWKPSLTLQDPTSPTPNSLFLPISSPSLFLSTCHTDALDLTIISLCIIYLIRQHRLIDERARRLEGICETYIHDAGGHKPEEPSKLIRMDSHADIDIAIDRVDEARQIWCDADDEGYDGAVVNAICV</sequence>
<dbReference type="EMBL" id="MU003693">
    <property type="protein sequence ID" value="KAF2816491.1"/>
    <property type="molecule type" value="Genomic_DNA"/>
</dbReference>
<proteinExistence type="predicted"/>
<reference evidence="1 3" key="1">
    <citation type="journal article" date="2020" name="Stud. Mycol.">
        <title>101 Dothideomycetes genomes: a test case for predicting lifestyles and emergence of pathogens.</title>
        <authorList>
            <person name="Haridas S."/>
            <person name="Albert R."/>
            <person name="Binder M."/>
            <person name="Bloem J."/>
            <person name="Labutti K."/>
            <person name="Salamov A."/>
            <person name="Andreopoulos B."/>
            <person name="Baker S."/>
            <person name="Barry K."/>
            <person name="Bills G."/>
            <person name="Bluhm B."/>
            <person name="Cannon C."/>
            <person name="Castanera R."/>
            <person name="Culley D."/>
            <person name="Daum C."/>
            <person name="Ezra D."/>
            <person name="Gonzalez J."/>
            <person name="Henrissat B."/>
            <person name="Kuo A."/>
            <person name="Liang C."/>
            <person name="Lipzen A."/>
            <person name="Lutzoni F."/>
            <person name="Magnuson J."/>
            <person name="Mondo S."/>
            <person name="Nolan M."/>
            <person name="Ohm R."/>
            <person name="Pangilinan J."/>
            <person name="Park H.-J."/>
            <person name="Ramirez L."/>
            <person name="Alfaro M."/>
            <person name="Sun H."/>
            <person name="Tritt A."/>
            <person name="Yoshinaga Y."/>
            <person name="Zwiers L.-H."/>
            <person name="Turgeon B."/>
            <person name="Goodwin S."/>
            <person name="Spatafora J."/>
            <person name="Crous P."/>
            <person name="Grigoriev I."/>
        </authorList>
    </citation>
    <scope>NUCLEOTIDE SEQUENCE</scope>
    <source>
        <strain evidence="1 3">CBS 304.34</strain>
    </source>
</reference>
<organism evidence="1">
    <name type="scientific">Mytilinidion resinicola</name>
    <dbReference type="NCBI Taxonomy" id="574789"/>
    <lineage>
        <taxon>Eukaryota</taxon>
        <taxon>Fungi</taxon>
        <taxon>Dikarya</taxon>
        <taxon>Ascomycota</taxon>
        <taxon>Pezizomycotina</taxon>
        <taxon>Dothideomycetes</taxon>
        <taxon>Pleosporomycetidae</taxon>
        <taxon>Mytilinidiales</taxon>
        <taxon>Mytilinidiaceae</taxon>
        <taxon>Mytilinidion</taxon>
    </lineage>
</organism>
<dbReference type="GeneID" id="54467664"/>
<dbReference type="Proteomes" id="UP000504636">
    <property type="component" value="Unplaced"/>
</dbReference>
<evidence type="ECO:0000313" key="2">
    <source>
        <dbReference type="Proteomes" id="UP000504636"/>
    </source>
</evidence>
<keyword evidence="2" id="KW-1185">Reference proteome</keyword>
<evidence type="ECO:0000313" key="3">
    <source>
        <dbReference type="RefSeq" id="XP_033583455.1"/>
    </source>
</evidence>
<evidence type="ECO:0000313" key="1">
    <source>
        <dbReference type="EMBL" id="KAF2816491.1"/>
    </source>
</evidence>
<gene>
    <name evidence="1 3" type="ORF">BDZ99DRAFT_543083</name>
</gene>
<name>A0A6A6Z5W7_9PEZI</name>
<protein>
    <submittedName>
        <fullName evidence="1 3">Uncharacterized protein</fullName>
    </submittedName>
</protein>
<accession>A0A6A6Z5W7</accession>